<gene>
    <name evidence="2" type="ORF">B296_00056595</name>
</gene>
<evidence type="ECO:0000256" key="1">
    <source>
        <dbReference type="SAM" id="MobiDB-lite"/>
    </source>
</evidence>
<evidence type="ECO:0000313" key="3">
    <source>
        <dbReference type="Proteomes" id="UP000287651"/>
    </source>
</evidence>
<sequence>MPARLPPLLRRPVALGPPGLPPLPRPPPPSSSSSASASRGSAFGPRAGGRGCMRALQLCSSLLLR</sequence>
<dbReference type="EMBL" id="AMZH03030397">
    <property type="protein sequence ID" value="RRT32899.1"/>
    <property type="molecule type" value="Genomic_DNA"/>
</dbReference>
<feature type="region of interest" description="Disordered" evidence="1">
    <location>
        <begin position="1"/>
        <end position="50"/>
    </location>
</feature>
<reference evidence="2 3" key="1">
    <citation type="journal article" date="2014" name="Agronomy (Basel)">
        <title>A Draft Genome Sequence for Ensete ventricosum, the Drought-Tolerant Tree Against Hunger.</title>
        <authorList>
            <person name="Harrison J."/>
            <person name="Moore K.A."/>
            <person name="Paszkiewicz K."/>
            <person name="Jones T."/>
            <person name="Grant M."/>
            <person name="Ambacheew D."/>
            <person name="Muzemil S."/>
            <person name="Studholme D.J."/>
        </authorList>
    </citation>
    <scope>NUCLEOTIDE SEQUENCE [LARGE SCALE GENOMIC DNA]</scope>
</reference>
<feature type="compositionally biased region" description="Low complexity" evidence="1">
    <location>
        <begin position="31"/>
        <end position="45"/>
    </location>
</feature>
<feature type="compositionally biased region" description="Pro residues" evidence="1">
    <location>
        <begin position="18"/>
        <end position="30"/>
    </location>
</feature>
<organism evidence="2 3">
    <name type="scientific">Ensete ventricosum</name>
    <name type="common">Abyssinian banana</name>
    <name type="synonym">Musa ensete</name>
    <dbReference type="NCBI Taxonomy" id="4639"/>
    <lineage>
        <taxon>Eukaryota</taxon>
        <taxon>Viridiplantae</taxon>
        <taxon>Streptophyta</taxon>
        <taxon>Embryophyta</taxon>
        <taxon>Tracheophyta</taxon>
        <taxon>Spermatophyta</taxon>
        <taxon>Magnoliopsida</taxon>
        <taxon>Liliopsida</taxon>
        <taxon>Zingiberales</taxon>
        <taxon>Musaceae</taxon>
        <taxon>Ensete</taxon>
    </lineage>
</organism>
<proteinExistence type="predicted"/>
<accession>A0A426X095</accession>
<feature type="compositionally biased region" description="Low complexity" evidence="1">
    <location>
        <begin position="1"/>
        <end position="17"/>
    </location>
</feature>
<evidence type="ECO:0000313" key="2">
    <source>
        <dbReference type="EMBL" id="RRT32899.1"/>
    </source>
</evidence>
<dbReference type="AlphaFoldDB" id="A0A426X095"/>
<comment type="caution">
    <text evidence="2">The sequence shown here is derived from an EMBL/GenBank/DDBJ whole genome shotgun (WGS) entry which is preliminary data.</text>
</comment>
<dbReference type="Proteomes" id="UP000287651">
    <property type="component" value="Unassembled WGS sequence"/>
</dbReference>
<protein>
    <submittedName>
        <fullName evidence="2">Uncharacterized protein</fullName>
    </submittedName>
</protein>
<name>A0A426X095_ENSVE</name>